<proteinExistence type="predicted"/>
<evidence type="ECO:0000313" key="1">
    <source>
        <dbReference type="EMBL" id="CAX32268.1"/>
    </source>
</evidence>
<dbReference type="EMBL" id="BX548175">
    <property type="protein sequence ID" value="CAX32268.1"/>
    <property type="molecule type" value="Genomic_DNA"/>
</dbReference>
<dbReference type="Proteomes" id="UP000001423">
    <property type="component" value="Chromosome"/>
</dbReference>
<accession>B9ESC5</accession>
<protein>
    <submittedName>
        <fullName evidence="1">Uncharacterized protein</fullName>
    </submittedName>
</protein>
<organism evidence="1 2">
    <name type="scientific">Prochlorococcus marinus (strain MIT 9313)</name>
    <dbReference type="NCBI Taxonomy" id="74547"/>
    <lineage>
        <taxon>Bacteria</taxon>
        <taxon>Bacillati</taxon>
        <taxon>Cyanobacteriota</taxon>
        <taxon>Cyanophyceae</taxon>
        <taxon>Synechococcales</taxon>
        <taxon>Prochlorococcaceae</taxon>
        <taxon>Prochlorococcus</taxon>
    </lineage>
</organism>
<dbReference type="HOGENOM" id="CLU_3010717_0_0_3"/>
<evidence type="ECO:0000313" key="2">
    <source>
        <dbReference type="Proteomes" id="UP000001423"/>
    </source>
</evidence>
<gene>
    <name evidence="1" type="ordered locus">PMT_2746</name>
</gene>
<reference evidence="1 2" key="1">
    <citation type="journal article" date="2003" name="Nature">
        <title>Genome divergence in two Prochlorococcus ecotypes reflects oceanic niche differentiation.</title>
        <authorList>
            <person name="Rocap G."/>
            <person name="Larimer F.W."/>
            <person name="Lamerdin J.E."/>
            <person name="Malfatti S."/>
            <person name="Chain P."/>
            <person name="Ahlgren N.A."/>
            <person name="Arellano A."/>
            <person name="Coleman M."/>
            <person name="Hauser L."/>
            <person name="Hess W.R."/>
            <person name="Johnson Z.I."/>
            <person name="Land M.L."/>
            <person name="Lindell D."/>
            <person name="Post A.F."/>
            <person name="Regala W."/>
            <person name="Shah M."/>
            <person name="Shaw S.L."/>
            <person name="Steglich C."/>
            <person name="Sullivan M.B."/>
            <person name="Ting C.S."/>
            <person name="Tolonen A."/>
            <person name="Webb E.A."/>
            <person name="Zinser E.R."/>
            <person name="Chisholm S.W."/>
        </authorList>
    </citation>
    <scope>NUCLEOTIDE SEQUENCE [LARGE SCALE GENOMIC DNA]</scope>
    <source>
        <strain evidence="2">MIT 9313</strain>
    </source>
</reference>
<keyword evidence="2" id="KW-1185">Reference proteome</keyword>
<sequence length="56" mass="6740">MAKRICKQSKKHYGSRALAMQKFFPLHNLSRVQRKIRSGRWMMEHVATMALRHHCF</sequence>
<dbReference type="KEGG" id="pmt:PMT_2746"/>
<name>B9ESC5_PROMM</name>
<dbReference type="AlphaFoldDB" id="B9ESC5"/>